<keyword evidence="1" id="KW-0472">Membrane</keyword>
<dbReference type="AlphaFoldDB" id="A0A6I8LY48"/>
<feature type="transmembrane region" description="Helical" evidence="1">
    <location>
        <begin position="14"/>
        <end position="35"/>
    </location>
</feature>
<sequence>MTTVDERSTGGQRVVVYLVVGVVLGGLLVAGYLLFHSARVSAEAEAKADLLVSRLAQAGARTPSRDQVVRLLGTDGGSTCADPGATPTPGARRVLSPEAAARAQRLVIEIYCPEKLATGG</sequence>
<evidence type="ECO:0008006" key="4">
    <source>
        <dbReference type="Google" id="ProtNLM"/>
    </source>
</evidence>
<keyword evidence="3" id="KW-1185">Reference proteome</keyword>
<accession>A0A6I8LY48</accession>
<proteinExistence type="predicted"/>
<keyword evidence="1" id="KW-1133">Transmembrane helix</keyword>
<reference evidence="2 3" key="1">
    <citation type="submission" date="2019-09" db="EMBL/GenBank/DDBJ databases">
        <authorList>
            <person name="Leyn A S."/>
        </authorList>
    </citation>
    <scope>NUCLEOTIDE SEQUENCE [LARGE SCALE GENOMIC DNA]</scope>
    <source>
        <strain evidence="2">AA231_1</strain>
    </source>
</reference>
<dbReference type="Proteomes" id="UP000399805">
    <property type="component" value="Unassembled WGS sequence"/>
</dbReference>
<protein>
    <recommendedName>
        <fullName evidence="4">DUF732 domain-containing protein</fullName>
    </recommendedName>
</protein>
<gene>
    <name evidence="2" type="ORF">AA23TX_07122</name>
</gene>
<dbReference type="RefSeq" id="WP_155546916.1">
    <property type="nucleotide sequence ID" value="NZ_CABVGP010000002.1"/>
</dbReference>
<organism evidence="2 3">
    <name type="scientific">Amycolatopsis camponoti</name>
    <dbReference type="NCBI Taxonomy" id="2606593"/>
    <lineage>
        <taxon>Bacteria</taxon>
        <taxon>Bacillati</taxon>
        <taxon>Actinomycetota</taxon>
        <taxon>Actinomycetes</taxon>
        <taxon>Pseudonocardiales</taxon>
        <taxon>Pseudonocardiaceae</taxon>
        <taxon>Amycolatopsis</taxon>
    </lineage>
</organism>
<name>A0A6I8LY48_9PSEU</name>
<evidence type="ECO:0000313" key="2">
    <source>
        <dbReference type="EMBL" id="VVJ22111.1"/>
    </source>
</evidence>
<dbReference type="EMBL" id="CABVGP010000002">
    <property type="protein sequence ID" value="VVJ22111.1"/>
    <property type="molecule type" value="Genomic_DNA"/>
</dbReference>
<evidence type="ECO:0000256" key="1">
    <source>
        <dbReference type="SAM" id="Phobius"/>
    </source>
</evidence>
<evidence type="ECO:0000313" key="3">
    <source>
        <dbReference type="Proteomes" id="UP000399805"/>
    </source>
</evidence>
<keyword evidence="1" id="KW-0812">Transmembrane</keyword>